<dbReference type="InParanoid" id="A0A090N402"/>
<evidence type="ECO:0000313" key="3">
    <source>
        <dbReference type="Proteomes" id="UP000009170"/>
    </source>
</evidence>
<dbReference type="GeneID" id="9831724"/>
<dbReference type="PANTHER" id="PTHR12234">
    <property type="entry name" value="FORMIMINOTRANSFERASE-CYCLODEAMINASE"/>
    <property type="match status" value="1"/>
</dbReference>
<dbReference type="InterPro" id="IPR037064">
    <property type="entry name" value="Formiminotransferase_N_sf"/>
</dbReference>
<evidence type="ECO:0000313" key="2">
    <source>
        <dbReference type="EMBL" id="CEF99013.1"/>
    </source>
</evidence>
<dbReference type="InterPro" id="IPR051623">
    <property type="entry name" value="FTCD"/>
</dbReference>
<evidence type="ECO:0000259" key="1">
    <source>
        <dbReference type="SMART" id="SM01222"/>
    </source>
</evidence>
<dbReference type="KEGG" id="ota:OT_ostta09g01580"/>
<dbReference type="InterPro" id="IPR012886">
    <property type="entry name" value="Formiminotransferase_N"/>
</dbReference>
<dbReference type="PANTHER" id="PTHR12234:SF1">
    <property type="entry name" value="FORMIMINOTRANSFERASE N-TERMINAL SUBDOMAIN-CONTAINING PROTEIN"/>
    <property type="match status" value="1"/>
</dbReference>
<dbReference type="InterPro" id="IPR022384">
    <property type="entry name" value="FormiminoTrfase_cat_dom_sf"/>
</dbReference>
<accession>A0A090N402</accession>
<dbReference type="STRING" id="70448.A0A090N402"/>
<gene>
    <name evidence="2" type="ORF">OT_ostta09g01580</name>
</gene>
<dbReference type="Pfam" id="PF07837">
    <property type="entry name" value="FTCD_N"/>
    <property type="match status" value="1"/>
</dbReference>
<organism evidence="2 3">
    <name type="scientific">Ostreococcus tauri</name>
    <name type="common">Marine green alga</name>
    <dbReference type="NCBI Taxonomy" id="70448"/>
    <lineage>
        <taxon>Eukaryota</taxon>
        <taxon>Viridiplantae</taxon>
        <taxon>Chlorophyta</taxon>
        <taxon>Mamiellophyceae</taxon>
        <taxon>Mamiellales</taxon>
        <taxon>Bathycoccaceae</taxon>
        <taxon>Ostreococcus</taxon>
    </lineage>
</organism>
<dbReference type="GO" id="GO:0016740">
    <property type="term" value="F:transferase activity"/>
    <property type="evidence" value="ECO:0007669"/>
    <property type="project" value="InterPro"/>
</dbReference>
<dbReference type="RefSeq" id="XP_003081146.2">
    <property type="nucleotide sequence ID" value="XM_003081098.2"/>
</dbReference>
<reference evidence="3" key="1">
    <citation type="journal article" date="2006" name="Proc. Natl. Acad. Sci. U.S.A.">
        <title>Genome analysis of the smallest free-living eukaryote Ostreococcus tauri unveils many unique features.</title>
        <authorList>
            <person name="Derelle E."/>
            <person name="Ferraz C."/>
            <person name="Rombauts S."/>
            <person name="Rouze P."/>
            <person name="Worden A.Z."/>
            <person name="Robbens S."/>
            <person name="Partensky F."/>
            <person name="Degroeve S."/>
            <person name="Echeynie S."/>
            <person name="Cooke R."/>
            <person name="Saeys Y."/>
            <person name="Wuyts J."/>
            <person name="Jabbari K."/>
            <person name="Bowler C."/>
            <person name="Panaud O."/>
            <person name="Piegu B."/>
            <person name="Ball S.G."/>
            <person name="Ral J.-P."/>
            <person name="Bouget F.-Y."/>
            <person name="Piganeau G."/>
            <person name="De Baets B."/>
            <person name="Picard A."/>
            <person name="Delseny M."/>
            <person name="Demaille J."/>
            <person name="Van de Peer Y."/>
            <person name="Moreau H."/>
        </authorList>
    </citation>
    <scope>NUCLEOTIDE SEQUENCE [LARGE SCALE GENOMIC DNA]</scope>
    <source>
        <strain evidence="3">OTTH 0595 / CCAP 157/2 / RCC745</strain>
    </source>
</reference>
<comment type="caution">
    <text evidence="2">The sequence shown here is derived from an EMBL/GenBank/DDBJ whole genome shotgun (WGS) entry which is preliminary data.</text>
</comment>
<dbReference type="AlphaFoldDB" id="A0A090N402"/>
<keyword evidence="3" id="KW-1185">Reference proteome</keyword>
<dbReference type="Proteomes" id="UP000009170">
    <property type="component" value="Unassembled WGS sequence"/>
</dbReference>
<reference evidence="2 3" key="2">
    <citation type="journal article" date="2014" name="BMC Genomics">
        <title>An improved genome of the model marine alga Ostreococcus tauri unfolds by assessing Illumina de novo assemblies.</title>
        <authorList>
            <person name="Blanc-Mathieu R."/>
            <person name="Verhelst B."/>
            <person name="Derelle E."/>
            <person name="Rombauts S."/>
            <person name="Bouget F.Y."/>
            <person name="Carre I."/>
            <person name="Chateau A."/>
            <person name="Eyre-Walker A."/>
            <person name="Grimsley N."/>
            <person name="Moreau H."/>
            <person name="Piegu B."/>
            <person name="Rivals E."/>
            <person name="Schackwitz W."/>
            <person name="Van de Peer Y."/>
            <person name="Piganeau G."/>
        </authorList>
    </citation>
    <scope>NUCLEOTIDE SEQUENCE [LARGE SCALE GENOMIC DNA]</scope>
    <source>
        <strain evidence="3">OTTH 0595 / CCAP 157/2 / RCC745</strain>
    </source>
</reference>
<dbReference type="GO" id="GO:0005542">
    <property type="term" value="F:folic acid binding"/>
    <property type="evidence" value="ECO:0007669"/>
    <property type="project" value="InterPro"/>
</dbReference>
<sequence length="336" mass="36076">MYRIDGFAHAWPPRVTPRPLMTVASLSRALAAVVYVSEGRRTVVLDAIERVARDASLKNRVALVNVFVDREYNRTGFTLAGAHTDGIANTALDIAKKSLELIDFSTHDATHPRLGVVDHVSCHELRGERDAGAALARNIGRGLGDQGVPVKLYGDAASDKVGLAEIRRRAGYFSGSKEGRWMGDGGLRELAFEYGPSEMSSKIGFGCVGAVPWVCNYNVPLTFTFDAGVDADERMRRALAFGRAAAKCVSERGGGLPSVQSMALPHGDRVEVACNLLDMDVTSTADVQRATESTVASINAWDYLGVGSTVRVDQGYVTNQTPESMLEAIAALERGS</sequence>
<dbReference type="EMBL" id="CAID01000009">
    <property type="protein sequence ID" value="CEF99013.1"/>
    <property type="molecule type" value="Genomic_DNA"/>
</dbReference>
<protein>
    <submittedName>
        <fullName evidence="2">Formiminotransferas, N-and C-terminal subdomains</fullName>
    </submittedName>
</protein>
<feature type="domain" description="Formiminotransferase N-terminal subdomain" evidence="1">
    <location>
        <begin position="28"/>
        <end position="212"/>
    </location>
</feature>
<dbReference type="OrthoDB" id="48036at2759"/>
<name>A0A090N402_OSTTA</name>
<dbReference type="SUPFAM" id="SSF55116">
    <property type="entry name" value="Formiminotransferase domain of formiminotransferase-cyclodeaminase"/>
    <property type="match status" value="1"/>
</dbReference>
<dbReference type="SMART" id="SM01222">
    <property type="entry name" value="FTCD_N"/>
    <property type="match status" value="1"/>
</dbReference>
<proteinExistence type="predicted"/>
<dbReference type="Gene3D" id="3.30.990.10">
    <property type="entry name" value="Formiminotransferase, N-terminal subdomain"/>
    <property type="match status" value="1"/>
</dbReference>